<keyword evidence="3" id="KW-1185">Reference proteome</keyword>
<feature type="compositionally biased region" description="Polar residues" evidence="1">
    <location>
        <begin position="525"/>
        <end position="542"/>
    </location>
</feature>
<dbReference type="PANTHER" id="PTHR28495">
    <property type="entry name" value="HYPOTHETICAL PROTEIN LOC100359752"/>
    <property type="match status" value="1"/>
</dbReference>
<evidence type="ECO:0000259" key="2">
    <source>
        <dbReference type="Pfam" id="PF15813"/>
    </source>
</evidence>
<feature type="region of interest" description="Disordered" evidence="1">
    <location>
        <begin position="520"/>
        <end position="542"/>
    </location>
</feature>
<dbReference type="RefSeq" id="XP_065676549.1">
    <property type="nucleotide sequence ID" value="XM_065820477.1"/>
</dbReference>
<dbReference type="Pfam" id="PF15813">
    <property type="entry name" value="DUF4708"/>
    <property type="match status" value="1"/>
</dbReference>
<feature type="region of interest" description="Disordered" evidence="1">
    <location>
        <begin position="587"/>
        <end position="611"/>
    </location>
</feature>
<sequence length="909" mass="102764">MSTKKLFFGNLPDLKSLKGFKAAHNVTNTPGMQPTCCRELLFTMPDVLVSPAFDNKKDLFIIAQASMASSQDFLNQLNKLQIKLCSRLDVDAEFFQYCLTYSIYQKLAPFWNKTGSFLAQGRCFLQECEKFSAIRLELTVTDKICLALEPFLVKMQPPMLEDFMIDSQAEYNFKRMKGFTIMSSSIQDLSCYVLPSLKEGKVHSITHEIPSNAPFKSYDEIKQHWKVMYGYRLPSGSCNMYFNVKFFGSTIFTYPEWCIRKIEPIVCFRCDSDAICKQFLQDLFTRMPSTCGGSLHFTKESFQWQKSLLSAKKGSNPFLIKSVTQCSKSTPQVQKALNPASSKKTNSTNIQRCKGFQYIKHPENTQNNSIYVNPIQHKTICVYTERHLPHKGQQNLFLNHSQDNSKTVFDSELKISKNVINIPDSPFVVTSPCSMQKLTDSSCNEKLDLSDKSFNNNLFTNQDVCVVPDINYDLCIVPDVETEFTDFETKISDIEINYPNIEASVKSIYNESIITDFTNKKESSQPHSSIVTKKQHISHISQSSKTTNSTFFYKQNDDSVVPLNNDDGCVVPPLKDNSCAVPLNKDDGCAVPPNKDEDSAVPPNKDEDSVVPLNKNDVCVVSLKINEFKNTDKSVMVSKNNSRIIPSFMHKKKTISQSEMSLHREVNTSNTCSSKLKPSFLPKNMRHVVNKAETSSAKTRTKRSFPLQLDIPSENVKKFNLINSFDVPVSFCRIPADLSPKNTNILKIQSKRHADILTLCDSVPKVPKFSPVIKKSKKSAEKIQRPQHPKIKHKKENDDNLINYSKQNQTIECANVSQTLESLPLSLNSCASVTSLAADTNVKKQRPKPKVQDIDVESMAKNKMLGKVNLITLKKWLIGKGVSCKSTEKKELLVRKVEGFLNISQGEFI</sequence>
<dbReference type="Proteomes" id="UP001652625">
    <property type="component" value="Chromosome 15"/>
</dbReference>
<name>A0ABM4DPP0_HYDVU</name>
<gene>
    <name evidence="4" type="primary">LOC105844100</name>
</gene>
<evidence type="ECO:0000313" key="4">
    <source>
        <dbReference type="RefSeq" id="XP_065676549.1"/>
    </source>
</evidence>
<evidence type="ECO:0000313" key="3">
    <source>
        <dbReference type="Proteomes" id="UP001652625"/>
    </source>
</evidence>
<feature type="domain" description="DUF4708" evidence="2">
    <location>
        <begin position="5"/>
        <end position="268"/>
    </location>
</feature>
<dbReference type="GeneID" id="105844100"/>
<protein>
    <submittedName>
        <fullName evidence="4">Uncharacterized protein LOC105844100 isoform X4</fullName>
    </submittedName>
</protein>
<dbReference type="PANTHER" id="PTHR28495:SF1">
    <property type="entry name" value="GENE, 17266-RELATED"/>
    <property type="match status" value="1"/>
</dbReference>
<organism evidence="3 4">
    <name type="scientific">Hydra vulgaris</name>
    <name type="common">Hydra</name>
    <name type="synonym">Hydra attenuata</name>
    <dbReference type="NCBI Taxonomy" id="6087"/>
    <lineage>
        <taxon>Eukaryota</taxon>
        <taxon>Metazoa</taxon>
        <taxon>Cnidaria</taxon>
        <taxon>Hydrozoa</taxon>
        <taxon>Hydroidolina</taxon>
        <taxon>Anthoathecata</taxon>
        <taxon>Aplanulata</taxon>
        <taxon>Hydridae</taxon>
        <taxon>Hydra</taxon>
    </lineage>
</organism>
<proteinExistence type="predicted"/>
<dbReference type="InterPro" id="IPR031643">
    <property type="entry name" value="DUF4708"/>
</dbReference>
<evidence type="ECO:0000256" key="1">
    <source>
        <dbReference type="SAM" id="MobiDB-lite"/>
    </source>
</evidence>
<accession>A0ABM4DPP0</accession>
<feature type="compositionally biased region" description="Basic and acidic residues" evidence="1">
    <location>
        <begin position="587"/>
        <end position="608"/>
    </location>
</feature>
<reference evidence="4" key="1">
    <citation type="submission" date="2025-08" db="UniProtKB">
        <authorList>
            <consortium name="RefSeq"/>
        </authorList>
    </citation>
    <scope>IDENTIFICATION</scope>
</reference>